<dbReference type="OrthoDB" id="9803333at2"/>
<gene>
    <name evidence="3" type="ORF">CFB84_20170</name>
</gene>
<evidence type="ECO:0000256" key="2">
    <source>
        <dbReference type="ARBA" id="ARBA00023002"/>
    </source>
</evidence>
<evidence type="ECO:0000313" key="4">
    <source>
        <dbReference type="Proteomes" id="UP000214600"/>
    </source>
</evidence>
<dbReference type="InterPro" id="IPR002347">
    <property type="entry name" value="SDR_fam"/>
</dbReference>
<proteinExistence type="inferred from homology"/>
<dbReference type="AlphaFoldDB" id="A0A228IN91"/>
<dbReference type="Pfam" id="PF13561">
    <property type="entry name" value="adh_short_C2"/>
    <property type="match status" value="1"/>
</dbReference>
<dbReference type="PANTHER" id="PTHR42760:SF115">
    <property type="entry name" value="3-OXOACYL-[ACYL-CARRIER-PROTEIN] REDUCTASE FABG"/>
    <property type="match status" value="1"/>
</dbReference>
<dbReference type="PROSITE" id="PS00061">
    <property type="entry name" value="ADH_SHORT"/>
    <property type="match status" value="1"/>
</dbReference>
<dbReference type="InterPro" id="IPR036291">
    <property type="entry name" value="NAD(P)-bd_dom_sf"/>
</dbReference>
<dbReference type="Proteomes" id="UP000214600">
    <property type="component" value="Unassembled WGS sequence"/>
</dbReference>
<dbReference type="FunFam" id="3.40.50.720:FF:000240">
    <property type="entry name" value="SDR family oxidoreductase"/>
    <property type="match status" value="1"/>
</dbReference>
<accession>A0A228IN91</accession>
<comment type="similarity">
    <text evidence="1">Belongs to the short-chain dehydrogenases/reductases (SDR) family.</text>
</comment>
<dbReference type="PANTHER" id="PTHR42760">
    <property type="entry name" value="SHORT-CHAIN DEHYDROGENASES/REDUCTASES FAMILY MEMBER"/>
    <property type="match status" value="1"/>
</dbReference>
<organism evidence="3 4">
    <name type="scientific">Burkholderia aenigmatica</name>
    <dbReference type="NCBI Taxonomy" id="2015348"/>
    <lineage>
        <taxon>Bacteria</taxon>
        <taxon>Pseudomonadati</taxon>
        <taxon>Pseudomonadota</taxon>
        <taxon>Betaproteobacteria</taxon>
        <taxon>Burkholderiales</taxon>
        <taxon>Burkholderiaceae</taxon>
        <taxon>Burkholderia</taxon>
        <taxon>Burkholderia cepacia complex</taxon>
    </lineage>
</organism>
<comment type="caution">
    <text evidence="3">The sequence shown here is derived from an EMBL/GenBank/DDBJ whole genome shotgun (WGS) entry which is preliminary data.</text>
</comment>
<dbReference type="Gene3D" id="3.40.50.720">
    <property type="entry name" value="NAD(P)-binding Rossmann-like Domain"/>
    <property type="match status" value="1"/>
</dbReference>
<keyword evidence="2" id="KW-0560">Oxidoreductase</keyword>
<evidence type="ECO:0000313" key="3">
    <source>
        <dbReference type="EMBL" id="OXI43853.1"/>
    </source>
</evidence>
<name>A0A228IN91_9BURK</name>
<reference evidence="3 4" key="2">
    <citation type="submission" date="2017-08" db="EMBL/GenBank/DDBJ databases">
        <title>WGS of novel Burkholderia cepaca complex species.</title>
        <authorList>
            <person name="Lipuma J."/>
            <person name="Spilker T."/>
        </authorList>
    </citation>
    <scope>NUCLEOTIDE SEQUENCE [LARGE SCALE GENOMIC DNA]</scope>
    <source>
        <strain evidence="3 4">AU17325</strain>
    </source>
</reference>
<evidence type="ECO:0000256" key="1">
    <source>
        <dbReference type="ARBA" id="ARBA00006484"/>
    </source>
</evidence>
<dbReference type="InterPro" id="IPR020904">
    <property type="entry name" value="Sc_DH/Rdtase_CS"/>
</dbReference>
<sequence length="255" mass="27292">MFKELHALDGRVAVVTGANGYIGRACAHALAEWGADTVLCDINDEMSRQAVAALRTLGYSSRGWSFDVTDADAIRRAASEIYDVYGKIDILVANAGIVRNANAEAMDDVDWNNVIDVNLSGVFRCNQSFGRYMLERGSGAIVNISSIASFTSLYPQPQAGYNASKAGVNLLTKSLAGEWAARGVRVNAVAPTYIETEMTEHGAKEGWGDAWLERTPMRRMGQPAEIGAVVHFLASDASSLMTGAVVAADAGYSSW</sequence>
<dbReference type="EMBL" id="NKFA01000007">
    <property type="protein sequence ID" value="OXI43853.1"/>
    <property type="molecule type" value="Genomic_DNA"/>
</dbReference>
<protein>
    <submittedName>
        <fullName evidence="3">3-oxoacyl-ACP reductase</fullName>
    </submittedName>
</protein>
<dbReference type="GO" id="GO:0016616">
    <property type="term" value="F:oxidoreductase activity, acting on the CH-OH group of donors, NAD or NADP as acceptor"/>
    <property type="evidence" value="ECO:0007669"/>
    <property type="project" value="TreeGrafter"/>
</dbReference>
<dbReference type="RefSeq" id="WP_089451756.1">
    <property type="nucleotide sequence ID" value="NZ_NKFA01000007.1"/>
</dbReference>
<dbReference type="SUPFAM" id="SSF51735">
    <property type="entry name" value="NAD(P)-binding Rossmann-fold domains"/>
    <property type="match status" value="1"/>
</dbReference>
<dbReference type="PRINTS" id="PR00080">
    <property type="entry name" value="SDRFAMILY"/>
</dbReference>
<reference evidence="4" key="1">
    <citation type="submission" date="2017-06" db="EMBL/GenBank/DDBJ databases">
        <authorList>
            <person name="LiPuma J."/>
            <person name="Spilker T."/>
        </authorList>
    </citation>
    <scope>NUCLEOTIDE SEQUENCE [LARGE SCALE GENOMIC DNA]</scope>
    <source>
        <strain evidence="4">AU17325</strain>
    </source>
</reference>
<dbReference type="GO" id="GO:0005975">
    <property type="term" value="P:carbohydrate metabolic process"/>
    <property type="evidence" value="ECO:0007669"/>
    <property type="project" value="UniProtKB-ARBA"/>
</dbReference>
<dbReference type="PRINTS" id="PR00081">
    <property type="entry name" value="GDHRDH"/>
</dbReference>